<proteinExistence type="predicted"/>
<reference evidence="2 3" key="1">
    <citation type="submission" date="2020-07" db="EMBL/GenBank/DDBJ databases">
        <title>Genomic Encyclopedia of Archaeal and Bacterial Type Strains, Phase II (KMG-II): from individual species to whole genera.</title>
        <authorList>
            <person name="Goeker M."/>
        </authorList>
    </citation>
    <scope>NUCLEOTIDE SEQUENCE [LARGE SCALE GENOMIC DNA]</scope>
    <source>
        <strain evidence="2 3">DSM 21226</strain>
    </source>
</reference>
<keyword evidence="1" id="KW-0472">Membrane</keyword>
<evidence type="ECO:0008006" key="4">
    <source>
        <dbReference type="Google" id="ProtNLM"/>
    </source>
</evidence>
<feature type="transmembrane region" description="Helical" evidence="1">
    <location>
        <begin position="9"/>
        <end position="27"/>
    </location>
</feature>
<keyword evidence="1" id="KW-0812">Transmembrane</keyword>
<dbReference type="RefSeq" id="WP_179632716.1">
    <property type="nucleotide sequence ID" value="NZ_CAXYYM010000011.1"/>
</dbReference>
<evidence type="ECO:0000256" key="1">
    <source>
        <dbReference type="SAM" id="Phobius"/>
    </source>
</evidence>
<keyword evidence="3" id="KW-1185">Reference proteome</keyword>
<feature type="transmembrane region" description="Helical" evidence="1">
    <location>
        <begin position="33"/>
        <end position="53"/>
    </location>
</feature>
<dbReference type="EMBL" id="JACCFH010000001">
    <property type="protein sequence ID" value="NYG31751.1"/>
    <property type="molecule type" value="Genomic_DNA"/>
</dbReference>
<evidence type="ECO:0000313" key="3">
    <source>
        <dbReference type="Proteomes" id="UP000518288"/>
    </source>
</evidence>
<name>A0A7Y9U5J9_9BURK</name>
<gene>
    <name evidence="2" type="ORF">BDD16_000737</name>
</gene>
<organism evidence="2 3">
    <name type="scientific">Sphaerotilus montanus</name>
    <dbReference type="NCBI Taxonomy" id="522889"/>
    <lineage>
        <taxon>Bacteria</taxon>
        <taxon>Pseudomonadati</taxon>
        <taxon>Pseudomonadota</taxon>
        <taxon>Betaproteobacteria</taxon>
        <taxon>Burkholderiales</taxon>
        <taxon>Sphaerotilaceae</taxon>
        <taxon>Sphaerotilus</taxon>
    </lineage>
</organism>
<dbReference type="AlphaFoldDB" id="A0A7Y9U5J9"/>
<keyword evidence="1" id="KW-1133">Transmembrane helix</keyword>
<comment type="caution">
    <text evidence="2">The sequence shown here is derived from an EMBL/GenBank/DDBJ whole genome shotgun (WGS) entry which is preliminary data.</text>
</comment>
<evidence type="ECO:0000313" key="2">
    <source>
        <dbReference type="EMBL" id="NYG31751.1"/>
    </source>
</evidence>
<dbReference type="Proteomes" id="UP000518288">
    <property type="component" value="Unassembled WGS sequence"/>
</dbReference>
<accession>A0A7Y9U5J9</accession>
<feature type="transmembrane region" description="Helical" evidence="1">
    <location>
        <begin position="65"/>
        <end position="87"/>
    </location>
</feature>
<protein>
    <recommendedName>
        <fullName evidence="4">TM2 domain-containing protein</fullName>
    </recommendedName>
</protein>
<sequence>MSAVKSKTLATWLAVVGGGFGLHRFYLHGLRDLWGWAHVPLTLLGMAGVQRMLAFGVDDTAAPWLLPLGGVSIVAGMLAAILCGLSPDERWDARHNPGAPAGQGSPAGGWGAVLGVIAALLIGATVLLSSITFTLQRYFEAEAEAAHQISR</sequence>
<feature type="transmembrane region" description="Helical" evidence="1">
    <location>
        <begin position="107"/>
        <end position="128"/>
    </location>
</feature>